<dbReference type="RefSeq" id="WP_353647947.1">
    <property type="nucleotide sequence ID" value="NZ_CP159218.1"/>
</dbReference>
<dbReference type="EMBL" id="CP159218">
    <property type="protein sequence ID" value="XCG62332.1"/>
    <property type="molecule type" value="Genomic_DNA"/>
</dbReference>
<dbReference type="InterPro" id="IPR010359">
    <property type="entry name" value="IrrE_HExxH"/>
</dbReference>
<dbReference type="Pfam" id="PF06114">
    <property type="entry name" value="Peptidase_M78"/>
    <property type="match status" value="1"/>
</dbReference>
<organism evidence="2">
    <name type="scientific">Nakamurella sp. A5-74</name>
    <dbReference type="NCBI Taxonomy" id="3158264"/>
    <lineage>
        <taxon>Bacteria</taxon>
        <taxon>Bacillati</taxon>
        <taxon>Actinomycetota</taxon>
        <taxon>Actinomycetes</taxon>
        <taxon>Nakamurellales</taxon>
        <taxon>Nakamurellaceae</taxon>
        <taxon>Nakamurella</taxon>
    </lineage>
</organism>
<evidence type="ECO:0000313" key="2">
    <source>
        <dbReference type="EMBL" id="XCG62332.1"/>
    </source>
</evidence>
<gene>
    <name evidence="2" type="ORF">ABLG96_13805</name>
</gene>
<proteinExistence type="predicted"/>
<evidence type="ECO:0000259" key="1">
    <source>
        <dbReference type="Pfam" id="PF06114"/>
    </source>
</evidence>
<reference evidence="2" key="1">
    <citation type="submission" date="2024-05" db="EMBL/GenBank/DDBJ databases">
        <authorList>
            <person name="Cai S.Y."/>
            <person name="Jin L.M."/>
            <person name="Li H.R."/>
        </authorList>
    </citation>
    <scope>NUCLEOTIDE SEQUENCE</scope>
    <source>
        <strain evidence="2">A5-74</strain>
    </source>
</reference>
<sequence>MTLTVVPTQSVPPAVDAWTAPADHKPSYGPWTPFLRQKWTELSAWCDRNDVTVTLGVWANGWFGAYNDLTPEIRLHETLSPRQLVSTFAHECIHAARRAYGFGWQHQEDQADEGAVALLVDPVRFAQAEERHQDLTDVDSYGVSIRDRLVGRDLEVSVLLLPAARRMWASTVFECLDHLSASTNSELDHSRWLHERGVER</sequence>
<accession>A0AAU8DN74</accession>
<dbReference type="AlphaFoldDB" id="A0AAU8DN74"/>
<feature type="domain" description="IrrE N-terminal-like" evidence="1">
    <location>
        <begin position="60"/>
        <end position="144"/>
    </location>
</feature>
<name>A0AAU8DN74_9ACTN</name>
<protein>
    <submittedName>
        <fullName evidence="2">ImmA/IrrE family metallo-endopeptidase</fullName>
    </submittedName>
</protein>